<dbReference type="PANTHER" id="PTHR34218">
    <property type="entry name" value="PEPTIDASE S45 PENICILLIN AMIDASE"/>
    <property type="match status" value="1"/>
</dbReference>
<organism evidence="8 9">
    <name type="scientific">Phytopseudomonas flavescens</name>
    <dbReference type="NCBI Taxonomy" id="29435"/>
    <lineage>
        <taxon>Bacteria</taxon>
        <taxon>Pseudomonadati</taxon>
        <taxon>Pseudomonadota</taxon>
        <taxon>Gammaproteobacteria</taxon>
        <taxon>Pseudomonadales</taxon>
        <taxon>Pseudomonadaceae</taxon>
        <taxon>Phytopseudomonas</taxon>
    </lineage>
</organism>
<dbReference type="Gene3D" id="1.10.1400.10">
    <property type="match status" value="1"/>
</dbReference>
<dbReference type="AlphaFoldDB" id="A0A1G8IBP5"/>
<proteinExistence type="inferred from homology"/>
<dbReference type="Gene3D" id="1.10.439.10">
    <property type="entry name" value="Penicillin Amidohydrolase, domain 1"/>
    <property type="match status" value="1"/>
</dbReference>
<name>A0A1G8IBP5_9GAMM</name>
<dbReference type="EMBL" id="FNDG01000012">
    <property type="protein sequence ID" value="SDI16303.1"/>
    <property type="molecule type" value="Genomic_DNA"/>
</dbReference>
<dbReference type="STRING" id="29435.SAMN05216588_11237"/>
<comment type="similarity">
    <text evidence="2">Belongs to the peptidase S45 family.</text>
</comment>
<dbReference type="Pfam" id="PF01804">
    <property type="entry name" value="Penicil_amidase"/>
    <property type="match status" value="1"/>
</dbReference>
<evidence type="ECO:0000256" key="2">
    <source>
        <dbReference type="ARBA" id="ARBA00006586"/>
    </source>
</evidence>
<keyword evidence="4" id="KW-0574">Periplasm</keyword>
<dbReference type="InterPro" id="IPR023343">
    <property type="entry name" value="Penicillin_amidase_dom1"/>
</dbReference>
<dbReference type="CDD" id="cd01936">
    <property type="entry name" value="Ntn_CA"/>
    <property type="match status" value="1"/>
</dbReference>
<evidence type="ECO:0000256" key="1">
    <source>
        <dbReference type="ARBA" id="ARBA00004418"/>
    </source>
</evidence>
<reference evidence="8 9" key="1">
    <citation type="submission" date="2016-10" db="EMBL/GenBank/DDBJ databases">
        <authorList>
            <person name="de Groot N.N."/>
        </authorList>
    </citation>
    <scope>NUCLEOTIDE SEQUENCE [LARGE SCALE GENOMIC DNA]</scope>
    <source>
        <strain evidence="8 9">LMG 18387</strain>
    </source>
</reference>
<keyword evidence="5" id="KW-0378">Hydrolase</keyword>
<evidence type="ECO:0000313" key="8">
    <source>
        <dbReference type="EMBL" id="SDI16303.1"/>
    </source>
</evidence>
<evidence type="ECO:0000256" key="7">
    <source>
        <dbReference type="SAM" id="SignalP"/>
    </source>
</evidence>
<evidence type="ECO:0000313" key="9">
    <source>
        <dbReference type="Proteomes" id="UP000198606"/>
    </source>
</evidence>
<dbReference type="InterPro" id="IPR029055">
    <property type="entry name" value="Ntn_hydrolases_N"/>
</dbReference>
<evidence type="ECO:0000256" key="6">
    <source>
        <dbReference type="ARBA" id="ARBA00023145"/>
    </source>
</evidence>
<evidence type="ECO:0000256" key="3">
    <source>
        <dbReference type="ARBA" id="ARBA00022729"/>
    </source>
</evidence>
<dbReference type="Gene3D" id="2.30.120.10">
    <property type="match status" value="1"/>
</dbReference>
<dbReference type="InterPro" id="IPR043147">
    <property type="entry name" value="Penicillin_amidase_A-knob"/>
</dbReference>
<keyword evidence="6" id="KW-0865">Zymogen</keyword>
<feature type="chain" id="PRO_5011495308" evidence="7">
    <location>
        <begin position="21"/>
        <end position="760"/>
    </location>
</feature>
<evidence type="ECO:0000256" key="4">
    <source>
        <dbReference type="ARBA" id="ARBA00022764"/>
    </source>
</evidence>
<dbReference type="InterPro" id="IPR002692">
    <property type="entry name" value="S45"/>
</dbReference>
<dbReference type="Gene3D" id="3.60.20.10">
    <property type="entry name" value="Glutamine Phosphoribosylpyrophosphate, subunit 1, domain 1"/>
    <property type="match status" value="1"/>
</dbReference>
<dbReference type="GO" id="GO:0042597">
    <property type="term" value="C:periplasmic space"/>
    <property type="evidence" value="ECO:0007669"/>
    <property type="project" value="UniProtKB-SubCell"/>
</dbReference>
<comment type="subcellular location">
    <subcellularLocation>
        <location evidence="1">Periplasm</location>
    </subcellularLocation>
</comment>
<sequence>MYKAIALGIGCLAMANLAGAAGAAKGAQSVEIRWTSFGVPHIRAADERGLGYGIGYAYARDNLCLLADEVLTVRGERARFLGREGHSSSGLDNLSSDLFFRWLNGDQALAEFRAAQSPAVRQLLSGYVKGFNRYLADADQPASCRGAAWLRPLQEDDLVRLVRRLLVEGGLGQFAEAVVSAAPPGASAARVGESPSLARLADFRLERGSNAIAVGGQRTENGKGRLLANPHFPWSGGLRFYQMHLTIPGRLDVMGAALPGLPVVNIGFNRHLAWTHTVDSSSHFTLHRLALDPKDPTRYQFDGRSLPLTRTRLQVEVREADGSLSIEHRDLYESRFGPLLNWPGKLDWNHEQAFALQDVNLANSAVLEQWLAMNRATDVDGLRTSIQGHQGIPWVNTLAVDDQGQALYFNGSRIPYIPLQRLPACALPALVAEGLPGLDGSRSECDWQNDPGAAAPGVVAGRHLPLLQRKDFVQSSNDSAWLSNPAQPLSGFSPLISRDARPLGLRARYALEQLAGRGEQPFSEAFLKHLVDDNRVYQADLLLDDLLAFCADHARDAQLAPGCTALATWNRRASLDAGRGWLYFQRFMAALGADGVPWRVPFDPADPLNTPRGLAWQQAGVASRLADALRQASHEVADAGLAAQATWGQVQGVQRGSTWIPIPGGDGRLGIYNAIQSEPQADGRLAVVSGSSYLQLVSFDDQGPVAQGLLAFSQSSDPASAHFKDQTELFSQQAWRPLPFTRGQIDADPELQVLELRVDD</sequence>
<dbReference type="PANTHER" id="PTHR34218:SF3">
    <property type="entry name" value="ACYL-HOMOSERINE LACTONE ACYLASE PVDQ"/>
    <property type="match status" value="1"/>
</dbReference>
<dbReference type="Proteomes" id="UP000198606">
    <property type="component" value="Unassembled WGS sequence"/>
</dbReference>
<feature type="signal peptide" evidence="7">
    <location>
        <begin position="1"/>
        <end position="20"/>
    </location>
</feature>
<dbReference type="InterPro" id="IPR043146">
    <property type="entry name" value="Penicillin_amidase_N_B-knob"/>
</dbReference>
<keyword evidence="3 7" id="KW-0732">Signal</keyword>
<dbReference type="GO" id="GO:0017000">
    <property type="term" value="P:antibiotic biosynthetic process"/>
    <property type="evidence" value="ECO:0007669"/>
    <property type="project" value="InterPro"/>
</dbReference>
<dbReference type="GO" id="GO:0016811">
    <property type="term" value="F:hydrolase activity, acting on carbon-nitrogen (but not peptide) bonds, in linear amides"/>
    <property type="evidence" value="ECO:0007669"/>
    <property type="project" value="InterPro"/>
</dbReference>
<dbReference type="SUPFAM" id="SSF56235">
    <property type="entry name" value="N-terminal nucleophile aminohydrolases (Ntn hydrolases)"/>
    <property type="match status" value="1"/>
</dbReference>
<protein>
    <submittedName>
        <fullName evidence="8">Acyl-homoserine-lactone acylase</fullName>
    </submittedName>
</protein>
<evidence type="ECO:0000256" key="5">
    <source>
        <dbReference type="ARBA" id="ARBA00022801"/>
    </source>
</evidence>
<gene>
    <name evidence="8" type="ORF">SAMN05216588_11237</name>
</gene>
<accession>A0A1G8IBP5</accession>